<name>A0ABN2DDV1_9ACTN</name>
<dbReference type="EMBL" id="BAAAOS010000019">
    <property type="protein sequence ID" value="GAA1573808.1"/>
    <property type="molecule type" value="Genomic_DNA"/>
</dbReference>
<dbReference type="Proteomes" id="UP001500393">
    <property type="component" value="Unassembled WGS sequence"/>
</dbReference>
<keyword evidence="3" id="KW-1185">Reference proteome</keyword>
<evidence type="ECO:0000313" key="2">
    <source>
        <dbReference type="EMBL" id="GAA1573808.1"/>
    </source>
</evidence>
<evidence type="ECO:0000313" key="3">
    <source>
        <dbReference type="Proteomes" id="UP001500393"/>
    </source>
</evidence>
<comment type="caution">
    <text evidence="2">The sequence shown here is derived from an EMBL/GenBank/DDBJ whole genome shotgun (WGS) entry which is preliminary data.</text>
</comment>
<feature type="region of interest" description="Disordered" evidence="1">
    <location>
        <begin position="37"/>
        <end position="57"/>
    </location>
</feature>
<accession>A0ABN2DDV1</accession>
<protein>
    <submittedName>
        <fullName evidence="2">Uncharacterized protein</fullName>
    </submittedName>
</protein>
<feature type="compositionally biased region" description="Polar residues" evidence="1">
    <location>
        <begin position="48"/>
        <end position="57"/>
    </location>
</feature>
<organism evidence="2 3">
    <name type="scientific">Kribbella sancticallisti</name>
    <dbReference type="NCBI Taxonomy" id="460087"/>
    <lineage>
        <taxon>Bacteria</taxon>
        <taxon>Bacillati</taxon>
        <taxon>Actinomycetota</taxon>
        <taxon>Actinomycetes</taxon>
        <taxon>Propionibacteriales</taxon>
        <taxon>Kribbellaceae</taxon>
        <taxon>Kribbella</taxon>
    </lineage>
</organism>
<evidence type="ECO:0000256" key="1">
    <source>
        <dbReference type="SAM" id="MobiDB-lite"/>
    </source>
</evidence>
<feature type="region of interest" description="Disordered" evidence="1">
    <location>
        <begin position="165"/>
        <end position="189"/>
    </location>
</feature>
<proteinExistence type="predicted"/>
<gene>
    <name evidence="2" type="ORF">GCM10009789_29110</name>
</gene>
<reference evidence="2 3" key="1">
    <citation type="journal article" date="2019" name="Int. J. Syst. Evol. Microbiol.">
        <title>The Global Catalogue of Microorganisms (GCM) 10K type strain sequencing project: providing services to taxonomists for standard genome sequencing and annotation.</title>
        <authorList>
            <consortium name="The Broad Institute Genomics Platform"/>
            <consortium name="The Broad Institute Genome Sequencing Center for Infectious Disease"/>
            <person name="Wu L."/>
            <person name="Ma J."/>
        </authorList>
    </citation>
    <scope>NUCLEOTIDE SEQUENCE [LARGE SCALE GENOMIC DNA]</scope>
    <source>
        <strain evidence="2 3">JCM 14969</strain>
    </source>
</reference>
<sequence>MGGGAFEVDEPLGWVGIVGLHQPVDLTEIDRVQLAEERSQLDRGPSGRRTSQQRSTGQEWVRQYFEIWIGEERGRDRDLGGMGRDHSEKPGLGVDFAIDGDADEHVAGSIGDVVQPIAGRDQWFFREVGQVFPKGLFGPILRGWHTASFSGSAEESTIAHEQVEGGFQGEDDSWLRIGDGGVTERGAAR</sequence>